<keyword evidence="4 9" id="KW-0808">Transferase</keyword>
<dbReference type="PANTHER" id="PTHR34220">
    <property type="entry name" value="SENSOR HISTIDINE KINASE YPDA"/>
    <property type="match status" value="1"/>
</dbReference>
<dbReference type="GO" id="GO:0004673">
    <property type="term" value="F:protein histidine kinase activity"/>
    <property type="evidence" value="ECO:0007669"/>
    <property type="project" value="UniProtKB-EC"/>
</dbReference>
<dbReference type="Proteomes" id="UP001596378">
    <property type="component" value="Unassembled WGS sequence"/>
</dbReference>
<keyword evidence="6 7" id="KW-0472">Membrane</keyword>
<keyword evidence="7" id="KW-1133">Transmembrane helix</keyword>
<dbReference type="SMART" id="SM00304">
    <property type="entry name" value="HAMP"/>
    <property type="match status" value="1"/>
</dbReference>
<evidence type="ECO:0000313" key="10">
    <source>
        <dbReference type="Proteomes" id="UP001596378"/>
    </source>
</evidence>
<evidence type="ECO:0000256" key="6">
    <source>
        <dbReference type="ARBA" id="ARBA00023136"/>
    </source>
</evidence>
<dbReference type="InterPro" id="IPR003660">
    <property type="entry name" value="HAMP_dom"/>
</dbReference>
<keyword evidence="3" id="KW-0597">Phosphoprotein</keyword>
<evidence type="ECO:0000256" key="2">
    <source>
        <dbReference type="ARBA" id="ARBA00022475"/>
    </source>
</evidence>
<evidence type="ECO:0000313" key="9">
    <source>
        <dbReference type="EMBL" id="MFC7152296.1"/>
    </source>
</evidence>
<reference evidence="10" key="1">
    <citation type="journal article" date="2019" name="Int. J. Syst. Evol. Microbiol.">
        <title>The Global Catalogue of Microorganisms (GCM) 10K type strain sequencing project: providing services to taxonomists for standard genome sequencing and annotation.</title>
        <authorList>
            <consortium name="The Broad Institute Genomics Platform"/>
            <consortium name="The Broad Institute Genome Sequencing Center for Infectious Disease"/>
            <person name="Wu L."/>
            <person name="Ma J."/>
        </authorList>
    </citation>
    <scope>NUCLEOTIDE SEQUENCE [LARGE SCALE GENOMIC DNA]</scope>
    <source>
        <strain evidence="10">KCTC 12907</strain>
    </source>
</reference>
<dbReference type="PANTHER" id="PTHR34220:SF7">
    <property type="entry name" value="SENSOR HISTIDINE KINASE YPDA"/>
    <property type="match status" value="1"/>
</dbReference>
<dbReference type="Pfam" id="PF02518">
    <property type="entry name" value="HATPase_c"/>
    <property type="match status" value="1"/>
</dbReference>
<keyword evidence="7" id="KW-0812">Transmembrane</keyword>
<evidence type="ECO:0000259" key="8">
    <source>
        <dbReference type="PROSITE" id="PS50885"/>
    </source>
</evidence>
<dbReference type="InterPro" id="IPR036890">
    <property type="entry name" value="HATPase_C_sf"/>
</dbReference>
<accession>A0ABW2FJP4</accession>
<evidence type="ECO:0000256" key="3">
    <source>
        <dbReference type="ARBA" id="ARBA00022553"/>
    </source>
</evidence>
<keyword evidence="2" id="KW-1003">Cell membrane</keyword>
<dbReference type="Pfam" id="PF06580">
    <property type="entry name" value="His_kinase"/>
    <property type="match status" value="1"/>
</dbReference>
<dbReference type="EC" id="2.7.13.3" evidence="9"/>
<dbReference type="EMBL" id="JBHTAI010000022">
    <property type="protein sequence ID" value="MFC7152296.1"/>
    <property type="molecule type" value="Genomic_DNA"/>
</dbReference>
<feature type="domain" description="HAMP" evidence="8">
    <location>
        <begin position="306"/>
        <end position="358"/>
    </location>
</feature>
<protein>
    <submittedName>
        <fullName evidence="9">Sensor histidine kinase</fullName>
        <ecNumber evidence="9">2.7.13.3</ecNumber>
    </submittedName>
</protein>
<comment type="caution">
    <text evidence="9">The sequence shown here is derived from an EMBL/GenBank/DDBJ whole genome shotgun (WGS) entry which is preliminary data.</text>
</comment>
<dbReference type="InterPro" id="IPR050640">
    <property type="entry name" value="Bact_2-comp_sensor_kinase"/>
</dbReference>
<dbReference type="InterPro" id="IPR003594">
    <property type="entry name" value="HATPase_dom"/>
</dbReference>
<organism evidence="9 10">
    <name type="scientific">Cohnella cellulosilytica</name>
    <dbReference type="NCBI Taxonomy" id="986710"/>
    <lineage>
        <taxon>Bacteria</taxon>
        <taxon>Bacillati</taxon>
        <taxon>Bacillota</taxon>
        <taxon>Bacilli</taxon>
        <taxon>Bacillales</taxon>
        <taxon>Paenibacillaceae</taxon>
        <taxon>Cohnella</taxon>
    </lineage>
</organism>
<proteinExistence type="predicted"/>
<evidence type="ECO:0000256" key="7">
    <source>
        <dbReference type="SAM" id="Phobius"/>
    </source>
</evidence>
<dbReference type="RefSeq" id="WP_378044548.1">
    <property type="nucleotide sequence ID" value="NZ_JBHMDN010000005.1"/>
</dbReference>
<keyword evidence="5 9" id="KW-0418">Kinase</keyword>
<dbReference type="InterPro" id="IPR010559">
    <property type="entry name" value="Sig_transdc_His_kin_internal"/>
</dbReference>
<feature type="transmembrane region" description="Helical" evidence="7">
    <location>
        <begin position="12"/>
        <end position="30"/>
    </location>
</feature>
<sequence length="589" mass="68275">MRINWNFNIFKKIYALIILFLIPVLGLYYYSNHISVEVVEQEINNRDLNKLNYVLSQLESDFEQLSLISLALVQDPDIHKYVNSEVFSNTFKDDYDLVELKVKIMEKISFLSLLNNWRNGIFVYTDSSGEVLSSNILLRSNFAPNEFSANWEYNPRSDLFYKHTLTPITEPGDRDEDDLIVEVRAPASYIREALDQLKVGGDGDPYLYRPVSQPLANRSANGELIEQLNERLDREPLQTAGHLTEQINGKKYLVTYVRSEVMGWTLVDYAKVDTILAPIEMSRNFFWFSVGLLLILFGVVATLLFFHVQRPTGELIDSMHRLKKGDYQVRLRPDKNNVFYFIFKRFNEMAEEIQHLIEKAYVEKLRTNEAVMKQLQSQINPHFLYNSLFFVQTMARRGREDEVETICMHLSEYYRYATRVDRQLVTLREEMEYIHNYLEIHVMRTQRIRYEIDVPEEMLELEIPRMLVQPLVENAIKHGIEPKPGEGTIRIGGERRENGYVLYIEDNGVGMPAEEAERLNELIRQSNGGDDAEIGCGVWNIHQRMKYKFGEGAGLTFAAKEEGGLLVSMQWSEDQAEGGGQHVSIAAGR</sequence>
<dbReference type="Gene3D" id="6.10.340.10">
    <property type="match status" value="1"/>
</dbReference>
<gene>
    <name evidence="9" type="ORF">ACFQMJ_27495</name>
</gene>
<evidence type="ECO:0000256" key="1">
    <source>
        <dbReference type="ARBA" id="ARBA00004651"/>
    </source>
</evidence>
<comment type="subcellular location">
    <subcellularLocation>
        <location evidence="1">Cell membrane</location>
        <topology evidence="1">Multi-pass membrane protein</topology>
    </subcellularLocation>
</comment>
<name>A0ABW2FJP4_9BACL</name>
<evidence type="ECO:0000256" key="4">
    <source>
        <dbReference type="ARBA" id="ARBA00022679"/>
    </source>
</evidence>
<dbReference type="SUPFAM" id="SSF55874">
    <property type="entry name" value="ATPase domain of HSP90 chaperone/DNA topoisomerase II/histidine kinase"/>
    <property type="match status" value="1"/>
</dbReference>
<feature type="transmembrane region" description="Helical" evidence="7">
    <location>
        <begin position="285"/>
        <end position="306"/>
    </location>
</feature>
<dbReference type="CDD" id="cd18774">
    <property type="entry name" value="PDC2_HK_sensor"/>
    <property type="match status" value="1"/>
</dbReference>
<keyword evidence="10" id="KW-1185">Reference proteome</keyword>
<dbReference type="Gene3D" id="3.30.565.10">
    <property type="entry name" value="Histidine kinase-like ATPase, C-terminal domain"/>
    <property type="match status" value="1"/>
</dbReference>
<dbReference type="PROSITE" id="PS50885">
    <property type="entry name" value="HAMP"/>
    <property type="match status" value="1"/>
</dbReference>
<evidence type="ECO:0000256" key="5">
    <source>
        <dbReference type="ARBA" id="ARBA00022777"/>
    </source>
</evidence>